<dbReference type="SUPFAM" id="SSF56784">
    <property type="entry name" value="HAD-like"/>
    <property type="match status" value="1"/>
</dbReference>
<dbReference type="PANTHER" id="PTHR42861">
    <property type="entry name" value="CALCIUM-TRANSPORTING ATPASE"/>
    <property type="match status" value="1"/>
</dbReference>
<gene>
    <name evidence="11" type="ORF">QQX02_02380</name>
</gene>
<evidence type="ECO:0000256" key="1">
    <source>
        <dbReference type="ARBA" id="ARBA00004651"/>
    </source>
</evidence>
<keyword evidence="3" id="KW-0547">Nucleotide-binding</keyword>
<dbReference type="InterPro" id="IPR036412">
    <property type="entry name" value="HAD-like_sf"/>
</dbReference>
<dbReference type="SFLD" id="SFLDS00003">
    <property type="entry name" value="Haloacid_Dehalogenase"/>
    <property type="match status" value="1"/>
</dbReference>
<keyword evidence="5" id="KW-1278">Translocase</keyword>
<feature type="transmembrane region" description="Helical" evidence="9">
    <location>
        <begin position="797"/>
        <end position="815"/>
    </location>
</feature>
<dbReference type="Proteomes" id="UP001172708">
    <property type="component" value="Unassembled WGS sequence"/>
</dbReference>
<feature type="domain" description="Cation-transporting P-type ATPase N-terminal" evidence="10">
    <location>
        <begin position="17"/>
        <end position="91"/>
    </location>
</feature>
<feature type="transmembrane region" description="Helical" evidence="9">
    <location>
        <begin position="259"/>
        <end position="279"/>
    </location>
</feature>
<dbReference type="PROSITE" id="PS00154">
    <property type="entry name" value="ATPASE_E1_E2"/>
    <property type="match status" value="1"/>
</dbReference>
<dbReference type="SFLD" id="SFLDG00002">
    <property type="entry name" value="C1.7:_P-type_atpase_like"/>
    <property type="match status" value="1"/>
</dbReference>
<evidence type="ECO:0000256" key="2">
    <source>
        <dbReference type="ARBA" id="ARBA00022692"/>
    </source>
</evidence>
<protein>
    <submittedName>
        <fullName evidence="11">HAD-IC family P-type ATPase</fullName>
    </submittedName>
</protein>
<dbReference type="SUPFAM" id="SSF81660">
    <property type="entry name" value="Metal cation-transporting ATPase, ATP-binding domain N"/>
    <property type="match status" value="1"/>
</dbReference>
<evidence type="ECO:0000313" key="11">
    <source>
        <dbReference type="EMBL" id="MDN4479775.1"/>
    </source>
</evidence>
<sequence>MPSTAAPASSTEMPAVAWHARTADQALEAWQTDATAGLEFDESRRRLEQYGPNTIPEARRRGPFVRAIAQFNNPLILVLLVAGTVTGVLQHHLDSAVIFGVVVINAIIGYVQEGKAENALDAVRAMLASHATVVREGSRHRVESGELVPGDIVLLEAGDRVAVDLRLLREHGLRVDESALTGESMPVEKDIGPAPVDASIGDRTCMAYSGTLVVHGQARGVVIATGAGTEVGQIGAMVSETTSLATPLTTRIDQFARQITGFILIVGALAFAFAWGVGGHSVLEAFLVVVGLGVAAIPEGLPAIITIVLAIGTRAMAGERAIVRRLPAVETLGSVTVICSDKTGTLTRNEMTVVRVLLPESELTCSGVGYAPDGGLADAHGAVDPSECPVLLRLATAGLLCNDAVLHHGDDDSWSVVGDPTEGALVTLAMKAGLERHEVAADFPRVDHVPFESENRFMATLHHDHRGHSFMVLKGAPERVLAMCGLAGNDEWHDRIVRAAAEGERVLALATAEVGPETDSLDLEHLPRFDLIGMVGLLDPPRPEAVAAVAECQAAGITVKMITGDHGATAEAIGRELGLQSEGVLTGDAIEAMDDESLRAAVDENDVIGRASPEHKMRLMAALQARGHYVAMTGDGVNDAPALKAADIGVAMGHRGTDAAREASDLVLTDDNFATIASAVKQGRVVFDNIKKSLLFILPTNGGEAGLILVALLLARTMPVTVGQILWVNMVTAVTLALALAFEPPEPGVMRQSPRAPTEPLITRPLGIRIAYVSFVMALITLAAFEWELSRGGSIEVARTTAVNVLVFAEILYLFNVRHFTASALNRRAFTGNRVALVVTGVLIALQVAFTYAPPLQKVFASEALGWASWAVIIGLAIAKFLAVEAEKALWRRRGVRRM</sequence>
<dbReference type="InterPro" id="IPR004014">
    <property type="entry name" value="ATPase_P-typ_cation-transptr_N"/>
</dbReference>
<dbReference type="InterPro" id="IPR008250">
    <property type="entry name" value="ATPase_P-typ_transduc_dom_A_sf"/>
</dbReference>
<dbReference type="Pfam" id="PF13246">
    <property type="entry name" value="Cation_ATPase"/>
    <property type="match status" value="1"/>
</dbReference>
<keyword evidence="7 9" id="KW-0472">Membrane</keyword>
<keyword evidence="6 9" id="KW-1133">Transmembrane helix</keyword>
<dbReference type="Gene3D" id="3.40.1110.10">
    <property type="entry name" value="Calcium-transporting ATPase, cytoplasmic domain N"/>
    <property type="match status" value="1"/>
</dbReference>
<organism evidence="11 12">
    <name type="scientific">Demequina muriae</name>
    <dbReference type="NCBI Taxonomy" id="3051664"/>
    <lineage>
        <taxon>Bacteria</taxon>
        <taxon>Bacillati</taxon>
        <taxon>Actinomycetota</taxon>
        <taxon>Actinomycetes</taxon>
        <taxon>Micrococcales</taxon>
        <taxon>Demequinaceae</taxon>
        <taxon>Demequina</taxon>
    </lineage>
</organism>
<evidence type="ECO:0000256" key="3">
    <source>
        <dbReference type="ARBA" id="ARBA00022741"/>
    </source>
</evidence>
<feature type="transmembrane region" description="Helical" evidence="9">
    <location>
        <begin position="694"/>
        <end position="714"/>
    </location>
</feature>
<proteinExistence type="predicted"/>
<evidence type="ECO:0000256" key="5">
    <source>
        <dbReference type="ARBA" id="ARBA00022967"/>
    </source>
</evidence>
<dbReference type="NCBIfam" id="TIGR01494">
    <property type="entry name" value="ATPase_P-type"/>
    <property type="match status" value="2"/>
</dbReference>
<dbReference type="SFLD" id="SFLDF00027">
    <property type="entry name" value="p-type_atpase"/>
    <property type="match status" value="1"/>
</dbReference>
<dbReference type="Pfam" id="PF00689">
    <property type="entry name" value="Cation_ATPase_C"/>
    <property type="match status" value="1"/>
</dbReference>
<dbReference type="InterPro" id="IPR023214">
    <property type="entry name" value="HAD_sf"/>
</dbReference>
<dbReference type="Gene3D" id="1.20.1110.10">
    <property type="entry name" value="Calcium-transporting ATPase, transmembrane domain"/>
    <property type="match status" value="1"/>
</dbReference>
<accession>A0ABT8GEB9</accession>
<dbReference type="InterPro" id="IPR059000">
    <property type="entry name" value="ATPase_P-type_domA"/>
</dbReference>
<feature type="transmembrane region" description="Helical" evidence="9">
    <location>
        <begin position="95"/>
        <end position="111"/>
    </location>
</feature>
<comment type="subcellular location">
    <subcellularLocation>
        <location evidence="1">Cell membrane</location>
        <topology evidence="1">Multi-pass membrane protein</topology>
    </subcellularLocation>
</comment>
<feature type="transmembrane region" description="Helical" evidence="9">
    <location>
        <begin position="766"/>
        <end position="785"/>
    </location>
</feature>
<dbReference type="Gene3D" id="3.40.50.1000">
    <property type="entry name" value="HAD superfamily/HAD-like"/>
    <property type="match status" value="1"/>
</dbReference>
<name>A0ABT8GEB9_9MICO</name>
<evidence type="ECO:0000256" key="6">
    <source>
        <dbReference type="ARBA" id="ARBA00022989"/>
    </source>
</evidence>
<feature type="transmembrane region" description="Helical" evidence="9">
    <location>
        <begin position="67"/>
        <end position="89"/>
    </location>
</feature>
<dbReference type="InterPro" id="IPR023298">
    <property type="entry name" value="ATPase_P-typ_TM_dom_sf"/>
</dbReference>
<evidence type="ECO:0000256" key="7">
    <source>
        <dbReference type="ARBA" id="ARBA00023136"/>
    </source>
</evidence>
<feature type="transmembrane region" description="Helical" evidence="9">
    <location>
        <begin position="865"/>
        <end position="884"/>
    </location>
</feature>
<feature type="transmembrane region" description="Helical" evidence="9">
    <location>
        <begin position="835"/>
        <end position="853"/>
    </location>
</feature>
<evidence type="ECO:0000256" key="8">
    <source>
        <dbReference type="ARBA" id="ARBA00049360"/>
    </source>
</evidence>
<dbReference type="InterPro" id="IPR001757">
    <property type="entry name" value="P_typ_ATPase"/>
</dbReference>
<keyword evidence="12" id="KW-1185">Reference proteome</keyword>
<dbReference type="Gene3D" id="2.70.150.10">
    <property type="entry name" value="Calcium-transporting ATPase, cytoplasmic transduction domain A"/>
    <property type="match status" value="1"/>
</dbReference>
<reference evidence="11" key="1">
    <citation type="submission" date="2023-06" db="EMBL/GenBank/DDBJ databases">
        <title>Egi l300058.</title>
        <authorList>
            <person name="Gao L."/>
            <person name="Fang B.-Z."/>
            <person name="Li W.-J."/>
        </authorList>
    </citation>
    <scope>NUCLEOTIDE SEQUENCE</scope>
    <source>
        <strain evidence="11">EGI L300058</strain>
    </source>
</reference>
<dbReference type="PRINTS" id="PR00120">
    <property type="entry name" value="HATPASE"/>
</dbReference>
<evidence type="ECO:0000256" key="9">
    <source>
        <dbReference type="SAM" id="Phobius"/>
    </source>
</evidence>
<dbReference type="Pfam" id="PF00690">
    <property type="entry name" value="Cation_ATPase_N"/>
    <property type="match status" value="1"/>
</dbReference>
<comment type="caution">
    <text evidence="11">The sequence shown here is derived from an EMBL/GenBank/DDBJ whole genome shotgun (WGS) entry which is preliminary data.</text>
</comment>
<dbReference type="Pfam" id="PF00122">
    <property type="entry name" value="E1-E2_ATPase"/>
    <property type="match status" value="1"/>
</dbReference>
<dbReference type="InterPro" id="IPR018303">
    <property type="entry name" value="ATPase_P-typ_P_site"/>
</dbReference>
<dbReference type="InterPro" id="IPR044492">
    <property type="entry name" value="P_typ_ATPase_HD_dom"/>
</dbReference>
<evidence type="ECO:0000313" key="12">
    <source>
        <dbReference type="Proteomes" id="UP001172708"/>
    </source>
</evidence>
<dbReference type="SUPFAM" id="SSF81653">
    <property type="entry name" value="Calcium ATPase, transduction domain A"/>
    <property type="match status" value="1"/>
</dbReference>
<feature type="transmembrane region" description="Helical" evidence="9">
    <location>
        <begin position="285"/>
        <end position="311"/>
    </location>
</feature>
<feature type="transmembrane region" description="Helical" evidence="9">
    <location>
        <begin position="726"/>
        <end position="745"/>
    </location>
</feature>
<dbReference type="RefSeq" id="WP_301140981.1">
    <property type="nucleotide sequence ID" value="NZ_JAUHQA010000001.1"/>
</dbReference>
<dbReference type="EMBL" id="JAUHQA010000001">
    <property type="protein sequence ID" value="MDN4479775.1"/>
    <property type="molecule type" value="Genomic_DNA"/>
</dbReference>
<keyword evidence="4" id="KW-0067">ATP-binding</keyword>
<comment type="catalytic activity">
    <reaction evidence="8">
        <text>ATP + H2O = ADP + phosphate + H(+)</text>
        <dbReference type="Rhea" id="RHEA:13065"/>
        <dbReference type="ChEBI" id="CHEBI:15377"/>
        <dbReference type="ChEBI" id="CHEBI:15378"/>
        <dbReference type="ChEBI" id="CHEBI:30616"/>
        <dbReference type="ChEBI" id="CHEBI:43474"/>
        <dbReference type="ChEBI" id="CHEBI:456216"/>
    </reaction>
</comment>
<dbReference type="InterPro" id="IPR023299">
    <property type="entry name" value="ATPase_P-typ_cyto_dom_N"/>
</dbReference>
<dbReference type="SMART" id="SM00831">
    <property type="entry name" value="Cation_ATPase_N"/>
    <property type="match status" value="1"/>
</dbReference>
<evidence type="ECO:0000256" key="4">
    <source>
        <dbReference type="ARBA" id="ARBA00022840"/>
    </source>
</evidence>
<dbReference type="InterPro" id="IPR006068">
    <property type="entry name" value="ATPase_P-typ_cation-transptr_C"/>
</dbReference>
<evidence type="ECO:0000259" key="10">
    <source>
        <dbReference type="SMART" id="SM00831"/>
    </source>
</evidence>
<dbReference type="PRINTS" id="PR00119">
    <property type="entry name" value="CATATPASE"/>
</dbReference>
<dbReference type="SUPFAM" id="SSF81665">
    <property type="entry name" value="Calcium ATPase, transmembrane domain M"/>
    <property type="match status" value="1"/>
</dbReference>
<keyword evidence="2 9" id="KW-0812">Transmembrane</keyword>